<reference evidence="3" key="1">
    <citation type="journal article" date="2019" name="Int. J. Syst. Evol. Microbiol.">
        <title>The Global Catalogue of Microorganisms (GCM) 10K type strain sequencing project: providing services to taxonomists for standard genome sequencing and annotation.</title>
        <authorList>
            <consortium name="The Broad Institute Genomics Platform"/>
            <consortium name="The Broad Institute Genome Sequencing Center for Infectious Disease"/>
            <person name="Wu L."/>
            <person name="Ma J."/>
        </authorList>
    </citation>
    <scope>NUCLEOTIDE SEQUENCE [LARGE SCALE GENOMIC DNA]</scope>
    <source>
        <strain evidence="3">JCM 19125</strain>
    </source>
</reference>
<dbReference type="Gene3D" id="3.40.50.1820">
    <property type="entry name" value="alpha/beta hydrolase"/>
    <property type="match status" value="1"/>
</dbReference>
<dbReference type="Proteomes" id="UP001501521">
    <property type="component" value="Unassembled WGS sequence"/>
</dbReference>
<evidence type="ECO:0000313" key="2">
    <source>
        <dbReference type="EMBL" id="GAA4890214.1"/>
    </source>
</evidence>
<dbReference type="InterPro" id="IPR008391">
    <property type="entry name" value="AXE1_dom"/>
</dbReference>
<dbReference type="EMBL" id="BAABLV010000005">
    <property type="protein sequence ID" value="GAA4890214.1"/>
    <property type="molecule type" value="Genomic_DNA"/>
</dbReference>
<dbReference type="InterPro" id="IPR039069">
    <property type="entry name" value="CE7"/>
</dbReference>
<dbReference type="PANTHER" id="PTHR40111">
    <property type="entry name" value="CEPHALOSPORIN-C DEACETYLASE"/>
    <property type="match status" value="1"/>
</dbReference>
<feature type="domain" description="Acetyl xylan esterase" evidence="1">
    <location>
        <begin position="1"/>
        <end position="324"/>
    </location>
</feature>
<dbReference type="RefSeq" id="WP_345578025.1">
    <property type="nucleotide sequence ID" value="NZ_BAABLV010000005.1"/>
</dbReference>
<name>A0ABP9EYX8_9ACTN</name>
<dbReference type="Pfam" id="PF05448">
    <property type="entry name" value="AXE1"/>
    <property type="match status" value="1"/>
</dbReference>
<comment type="caution">
    <text evidence="2">The sequence shown here is derived from an EMBL/GenBank/DDBJ whole genome shotgun (WGS) entry which is preliminary data.</text>
</comment>
<dbReference type="InterPro" id="IPR029058">
    <property type="entry name" value="AB_hydrolase_fold"/>
</dbReference>
<sequence length="332" mass="36326">MAFFDLTPAELATYAPELDEPADFDQFWARTFEEHGSGPLDFTCEPVETHLAVLDAFEVSWLGFDGHRVYGWLALPRGIEGPLPAVVQYTGYSMGRGMPFENIHFAVGGYAQFVIDARGQGWRNGSPKPGSEDPGLRTSGSVPGFMTAGVLDPEGYYYRRLFVDAVRLAEAAAGHERVDADRLFITGGSQGGAMALAVAGLARHRGVRIAGCAADVPFMSHFRRAIGLTDAYPYKEVADYLAAYPQRAEQVMRTLSYFDMMSMAARAESPGLFSVALMDQITPPSTVYAAYHHYAGDKSIEVYPFNGHEGGGGYQVERIHRWLAALDEGLSR</sequence>
<evidence type="ECO:0000259" key="1">
    <source>
        <dbReference type="Pfam" id="PF05448"/>
    </source>
</evidence>
<proteinExistence type="predicted"/>
<organism evidence="2 3">
    <name type="scientific">Tessaracoccus lubricantis</name>
    <dbReference type="NCBI Taxonomy" id="545543"/>
    <lineage>
        <taxon>Bacteria</taxon>
        <taxon>Bacillati</taxon>
        <taxon>Actinomycetota</taxon>
        <taxon>Actinomycetes</taxon>
        <taxon>Propionibacteriales</taxon>
        <taxon>Propionibacteriaceae</taxon>
        <taxon>Tessaracoccus</taxon>
    </lineage>
</organism>
<dbReference type="PANTHER" id="PTHR40111:SF1">
    <property type="entry name" value="CEPHALOSPORIN-C DEACETYLASE"/>
    <property type="match status" value="1"/>
</dbReference>
<keyword evidence="3" id="KW-1185">Reference proteome</keyword>
<protein>
    <submittedName>
        <fullName evidence="2">Cephalosporin-C deacetylase</fullName>
    </submittedName>
</protein>
<dbReference type="SUPFAM" id="SSF53474">
    <property type="entry name" value="alpha/beta-Hydrolases"/>
    <property type="match status" value="1"/>
</dbReference>
<accession>A0ABP9EYX8</accession>
<gene>
    <name evidence="2" type="primary">axeA</name>
    <name evidence="2" type="ORF">GCM10025789_03370</name>
</gene>
<evidence type="ECO:0000313" key="3">
    <source>
        <dbReference type="Proteomes" id="UP001501521"/>
    </source>
</evidence>